<gene>
    <name evidence="10" type="ORF">KG104_05545</name>
</gene>
<evidence type="ECO:0000256" key="4">
    <source>
        <dbReference type="ARBA" id="ARBA00022692"/>
    </source>
</evidence>
<keyword evidence="11" id="KW-1185">Reference proteome</keyword>
<dbReference type="EMBL" id="CP076456">
    <property type="protein sequence ID" value="QWQ37223.1"/>
    <property type="molecule type" value="Genomic_DNA"/>
</dbReference>
<protein>
    <submittedName>
        <fullName evidence="10">ABC transporter permease</fullName>
    </submittedName>
</protein>
<feature type="transmembrane region" description="Helical" evidence="7">
    <location>
        <begin position="37"/>
        <end position="58"/>
    </location>
</feature>
<feature type="domain" description="ABC transmembrane type-1" evidence="9">
    <location>
        <begin position="97"/>
        <end position="287"/>
    </location>
</feature>
<dbReference type="InterPro" id="IPR000515">
    <property type="entry name" value="MetI-like"/>
</dbReference>
<dbReference type="KEGG" id="asun:KG104_05545"/>
<reference evidence="10" key="1">
    <citation type="submission" date="2021-06" db="EMBL/GenBank/DDBJ databases">
        <title>Novel species in genus Arthrobacter.</title>
        <authorList>
            <person name="Zhang G."/>
        </authorList>
    </citation>
    <scope>NUCLEOTIDE SEQUENCE</scope>
    <source>
        <strain evidence="10">Zg-ZUI122</strain>
    </source>
</reference>
<dbReference type="RefSeq" id="WP_207347518.1">
    <property type="nucleotide sequence ID" value="NZ_CP076456.1"/>
</dbReference>
<dbReference type="InterPro" id="IPR050366">
    <property type="entry name" value="BP-dependent_transpt_permease"/>
</dbReference>
<evidence type="ECO:0000256" key="1">
    <source>
        <dbReference type="ARBA" id="ARBA00004651"/>
    </source>
</evidence>
<dbReference type="GO" id="GO:0055085">
    <property type="term" value="P:transmembrane transport"/>
    <property type="evidence" value="ECO:0007669"/>
    <property type="project" value="InterPro"/>
</dbReference>
<evidence type="ECO:0000256" key="6">
    <source>
        <dbReference type="ARBA" id="ARBA00023136"/>
    </source>
</evidence>
<keyword evidence="2 7" id="KW-0813">Transport</keyword>
<dbReference type="SUPFAM" id="SSF161098">
    <property type="entry name" value="MetI-like"/>
    <property type="match status" value="1"/>
</dbReference>
<dbReference type="PANTHER" id="PTHR43386:SF23">
    <property type="entry name" value="ABC TRANSPORTER"/>
    <property type="match status" value="1"/>
</dbReference>
<feature type="transmembrane region" description="Helical" evidence="7">
    <location>
        <begin position="266"/>
        <end position="291"/>
    </location>
</feature>
<dbReference type="Gene3D" id="1.10.3720.10">
    <property type="entry name" value="MetI-like"/>
    <property type="match status" value="1"/>
</dbReference>
<evidence type="ECO:0000256" key="5">
    <source>
        <dbReference type="ARBA" id="ARBA00022989"/>
    </source>
</evidence>
<accession>A0A975XLW5</accession>
<name>A0A975XLW5_9MICC</name>
<evidence type="ECO:0000259" key="9">
    <source>
        <dbReference type="PROSITE" id="PS50928"/>
    </source>
</evidence>
<keyword evidence="5 7" id="KW-1133">Transmembrane helix</keyword>
<sequence>MSSPRISSPATSSPGGAPVLREVVPPERRRAGKRAGAFLGAAVLAGIVAYAVLVPMLAGTDQKLTDFGSARLPPSSAHLFGTDHAGRDLFVRLASGLRVSLLIAVLCAVLAMVLGMLVGAVSAALGGRADRIIMRCIDAVNAVPHLLLGVVIVAMFRGSVTAIIASIALTHWTQVARIVRAEVLSLRGLEYVEASYLLGGTRAQVLWRHFLPAALGQGTVATVMLLPHAIWHESTLSFLGLGLSPDRASLGTLLQEAQAEVMLGGWWALAFPALLLVCTTLAIAACGAGLVSKTGGRS</sequence>
<evidence type="ECO:0000256" key="7">
    <source>
        <dbReference type="RuleBase" id="RU363032"/>
    </source>
</evidence>
<evidence type="ECO:0000313" key="10">
    <source>
        <dbReference type="EMBL" id="QWQ37223.1"/>
    </source>
</evidence>
<proteinExistence type="inferred from homology"/>
<keyword evidence="4 7" id="KW-0812">Transmembrane</keyword>
<dbReference type="Pfam" id="PF00528">
    <property type="entry name" value="BPD_transp_1"/>
    <property type="match status" value="1"/>
</dbReference>
<dbReference type="InterPro" id="IPR035906">
    <property type="entry name" value="MetI-like_sf"/>
</dbReference>
<keyword evidence="6 7" id="KW-0472">Membrane</keyword>
<feature type="transmembrane region" description="Helical" evidence="7">
    <location>
        <begin position="146"/>
        <end position="169"/>
    </location>
</feature>
<dbReference type="GO" id="GO:0005886">
    <property type="term" value="C:plasma membrane"/>
    <property type="evidence" value="ECO:0007669"/>
    <property type="project" value="UniProtKB-SubCell"/>
</dbReference>
<evidence type="ECO:0000256" key="3">
    <source>
        <dbReference type="ARBA" id="ARBA00022475"/>
    </source>
</evidence>
<feature type="transmembrane region" description="Helical" evidence="7">
    <location>
        <begin position="99"/>
        <end position="125"/>
    </location>
</feature>
<dbReference type="PANTHER" id="PTHR43386">
    <property type="entry name" value="OLIGOPEPTIDE TRANSPORT SYSTEM PERMEASE PROTEIN APPC"/>
    <property type="match status" value="1"/>
</dbReference>
<evidence type="ECO:0000256" key="2">
    <source>
        <dbReference type="ARBA" id="ARBA00022448"/>
    </source>
</evidence>
<comment type="similarity">
    <text evidence="7">Belongs to the binding-protein-dependent transport system permease family.</text>
</comment>
<evidence type="ECO:0000313" key="11">
    <source>
        <dbReference type="Proteomes" id="UP000680588"/>
    </source>
</evidence>
<comment type="subcellular location">
    <subcellularLocation>
        <location evidence="1 7">Cell membrane</location>
        <topology evidence="1 7">Multi-pass membrane protein</topology>
    </subcellularLocation>
</comment>
<keyword evidence="3" id="KW-1003">Cell membrane</keyword>
<organism evidence="10 11">
    <name type="scientific">Arthrobacter sunyaminii</name>
    <dbReference type="NCBI Taxonomy" id="2816859"/>
    <lineage>
        <taxon>Bacteria</taxon>
        <taxon>Bacillati</taxon>
        <taxon>Actinomycetota</taxon>
        <taxon>Actinomycetes</taxon>
        <taxon>Micrococcales</taxon>
        <taxon>Micrococcaceae</taxon>
        <taxon>Arthrobacter</taxon>
    </lineage>
</organism>
<dbReference type="CDD" id="cd06261">
    <property type="entry name" value="TM_PBP2"/>
    <property type="match status" value="1"/>
</dbReference>
<dbReference type="Proteomes" id="UP000680588">
    <property type="component" value="Chromosome"/>
</dbReference>
<feature type="region of interest" description="Disordered" evidence="8">
    <location>
        <begin position="1"/>
        <end position="20"/>
    </location>
</feature>
<dbReference type="PROSITE" id="PS50928">
    <property type="entry name" value="ABC_TM1"/>
    <property type="match status" value="1"/>
</dbReference>
<evidence type="ECO:0000256" key="8">
    <source>
        <dbReference type="SAM" id="MobiDB-lite"/>
    </source>
</evidence>
<dbReference type="AlphaFoldDB" id="A0A975XLW5"/>